<dbReference type="Gene3D" id="3.40.190.290">
    <property type="match status" value="1"/>
</dbReference>
<keyword evidence="4" id="KW-0804">Transcription</keyword>
<dbReference type="Pfam" id="PF00126">
    <property type="entry name" value="HTH_1"/>
    <property type="match status" value="1"/>
</dbReference>
<comment type="similarity">
    <text evidence="1">Belongs to the LysR transcriptional regulatory family.</text>
</comment>
<dbReference type="EMBL" id="QRAN01000017">
    <property type="protein sequence ID" value="RLQ20960.1"/>
    <property type="molecule type" value="Genomic_DNA"/>
</dbReference>
<comment type="caution">
    <text evidence="7">The sequence shown here is derived from an EMBL/GenBank/DDBJ whole genome shotgun (WGS) entry which is preliminary data.</text>
</comment>
<evidence type="ECO:0000256" key="2">
    <source>
        <dbReference type="ARBA" id="ARBA00023015"/>
    </source>
</evidence>
<keyword evidence="5" id="KW-0812">Transmembrane</keyword>
<protein>
    <submittedName>
        <fullName evidence="7">LysR family transcriptional regulator</fullName>
    </submittedName>
</protein>
<keyword evidence="3" id="KW-0238">DNA-binding</keyword>
<evidence type="ECO:0000256" key="4">
    <source>
        <dbReference type="ARBA" id="ARBA00023163"/>
    </source>
</evidence>
<dbReference type="GO" id="GO:0003700">
    <property type="term" value="F:DNA-binding transcription factor activity"/>
    <property type="evidence" value="ECO:0007669"/>
    <property type="project" value="InterPro"/>
</dbReference>
<keyword evidence="8" id="KW-1185">Reference proteome</keyword>
<evidence type="ECO:0000256" key="5">
    <source>
        <dbReference type="SAM" id="Phobius"/>
    </source>
</evidence>
<dbReference type="SUPFAM" id="SSF53850">
    <property type="entry name" value="Periplasmic binding protein-like II"/>
    <property type="match status" value="1"/>
</dbReference>
<dbReference type="InterPro" id="IPR036390">
    <property type="entry name" value="WH_DNA-bd_sf"/>
</dbReference>
<feature type="domain" description="HTH lysR-type" evidence="6">
    <location>
        <begin position="23"/>
        <end position="80"/>
    </location>
</feature>
<feature type="transmembrane region" description="Helical" evidence="5">
    <location>
        <begin position="6"/>
        <end position="25"/>
    </location>
</feature>
<dbReference type="SUPFAM" id="SSF46785">
    <property type="entry name" value="Winged helix' DNA-binding domain"/>
    <property type="match status" value="1"/>
</dbReference>
<evidence type="ECO:0000256" key="1">
    <source>
        <dbReference type="ARBA" id="ARBA00009437"/>
    </source>
</evidence>
<sequence>MRHHHILIKLNIWIIYSVLFMNITLRQLRAFVTLARSHSFAEAADLLHVSQSALSVSIKKMEQEAGGKLFSRSTRSLELSPEGRSFLPSARRLLADWDQAFDDLGRSFSLQQGKVSVAVMPSLAMNQFPEALAAFQRAYPTLNIGVEDVVMEATIEAVRSGQVDLGITFEPEQLDGVDFTPLFPDRWIALVHRDSALAAAPRLDWQQLVQQPFIAMNRGSWSRATTEAAMAAVGVSPGQLLEAHQLATIGRMVSVGLGVAVVPQLCRQQMESLGILCKPLDGPAIERQVGIFTRRRHGLSRPAQALVQHLRQHFRAGL</sequence>
<dbReference type="PRINTS" id="PR00039">
    <property type="entry name" value="HTHLYSR"/>
</dbReference>
<name>A0A3L7DWH6_9GAMM</name>
<evidence type="ECO:0000313" key="8">
    <source>
        <dbReference type="Proteomes" id="UP000265509"/>
    </source>
</evidence>
<dbReference type="OrthoDB" id="646694at2"/>
<evidence type="ECO:0000313" key="7">
    <source>
        <dbReference type="EMBL" id="RLQ20960.1"/>
    </source>
</evidence>
<reference evidence="7 8" key="1">
    <citation type="submission" date="2018-07" db="EMBL/GenBank/DDBJ databases">
        <title>Halioglobus sp. genome submission.</title>
        <authorList>
            <person name="Ye M.-Q."/>
            <person name="Du Z.-J."/>
        </authorList>
    </citation>
    <scope>NUCLEOTIDE SEQUENCE [LARGE SCALE GENOMIC DNA]</scope>
    <source>
        <strain evidence="7 8">U0301</strain>
    </source>
</reference>
<dbReference type="Pfam" id="PF03466">
    <property type="entry name" value="LysR_substrate"/>
    <property type="match status" value="1"/>
</dbReference>
<evidence type="ECO:0000256" key="3">
    <source>
        <dbReference type="ARBA" id="ARBA00023125"/>
    </source>
</evidence>
<dbReference type="PANTHER" id="PTHR30419">
    <property type="entry name" value="HTH-TYPE TRANSCRIPTIONAL REGULATOR YBHD"/>
    <property type="match status" value="1"/>
</dbReference>
<keyword evidence="5" id="KW-0472">Membrane</keyword>
<dbReference type="InterPro" id="IPR050950">
    <property type="entry name" value="HTH-type_LysR_regulators"/>
</dbReference>
<evidence type="ECO:0000259" key="6">
    <source>
        <dbReference type="PROSITE" id="PS50931"/>
    </source>
</evidence>
<dbReference type="AlphaFoldDB" id="A0A3L7DWH6"/>
<keyword evidence="5" id="KW-1133">Transmembrane helix</keyword>
<dbReference type="InterPro" id="IPR036388">
    <property type="entry name" value="WH-like_DNA-bd_sf"/>
</dbReference>
<organism evidence="7 8">
    <name type="scientific">Seongchinamella sediminis</name>
    <dbReference type="NCBI Taxonomy" id="2283635"/>
    <lineage>
        <taxon>Bacteria</taxon>
        <taxon>Pseudomonadati</taxon>
        <taxon>Pseudomonadota</taxon>
        <taxon>Gammaproteobacteria</taxon>
        <taxon>Cellvibrionales</taxon>
        <taxon>Halieaceae</taxon>
        <taxon>Seongchinamella</taxon>
    </lineage>
</organism>
<dbReference type="GO" id="GO:0003677">
    <property type="term" value="F:DNA binding"/>
    <property type="evidence" value="ECO:0007669"/>
    <property type="project" value="UniProtKB-KW"/>
</dbReference>
<dbReference type="InterPro" id="IPR000847">
    <property type="entry name" value="LysR_HTH_N"/>
</dbReference>
<gene>
    <name evidence="7" type="ORF">DWB85_14630</name>
</gene>
<proteinExistence type="inferred from homology"/>
<dbReference type="PROSITE" id="PS50931">
    <property type="entry name" value="HTH_LYSR"/>
    <property type="match status" value="1"/>
</dbReference>
<dbReference type="CDD" id="cd08440">
    <property type="entry name" value="PBP2_LTTR_like_4"/>
    <property type="match status" value="1"/>
</dbReference>
<dbReference type="InterPro" id="IPR005119">
    <property type="entry name" value="LysR_subst-bd"/>
</dbReference>
<dbReference type="PANTHER" id="PTHR30419:SF30">
    <property type="entry name" value="LYSR FAMILY TRANSCRIPTIONAL REGULATOR"/>
    <property type="match status" value="1"/>
</dbReference>
<dbReference type="GO" id="GO:0005829">
    <property type="term" value="C:cytosol"/>
    <property type="evidence" value="ECO:0007669"/>
    <property type="project" value="TreeGrafter"/>
</dbReference>
<accession>A0A3L7DWH6</accession>
<keyword evidence="2" id="KW-0805">Transcription regulation</keyword>
<dbReference type="Gene3D" id="1.10.10.10">
    <property type="entry name" value="Winged helix-like DNA-binding domain superfamily/Winged helix DNA-binding domain"/>
    <property type="match status" value="1"/>
</dbReference>
<dbReference type="FunFam" id="1.10.10.10:FF:000001">
    <property type="entry name" value="LysR family transcriptional regulator"/>
    <property type="match status" value="1"/>
</dbReference>
<dbReference type="Proteomes" id="UP000265509">
    <property type="component" value="Unassembled WGS sequence"/>
</dbReference>